<protein>
    <recommendedName>
        <fullName evidence="3">Plant heme peroxidase family profile domain-containing protein</fullName>
    </recommendedName>
</protein>
<dbReference type="InterPro" id="IPR002016">
    <property type="entry name" value="Haem_peroxidase"/>
</dbReference>
<evidence type="ECO:0000313" key="5">
    <source>
        <dbReference type="Proteomes" id="UP000298652"/>
    </source>
</evidence>
<dbReference type="Pfam" id="PF00141">
    <property type="entry name" value="peroxidase"/>
    <property type="match status" value="1"/>
</dbReference>
<accession>A0A4U6UR43</accession>
<evidence type="ECO:0000256" key="1">
    <source>
        <dbReference type="ARBA" id="ARBA00022837"/>
    </source>
</evidence>
<dbReference type="SUPFAM" id="SSF48113">
    <property type="entry name" value="Heme-dependent peroxidases"/>
    <property type="match status" value="1"/>
</dbReference>
<dbReference type="InterPro" id="IPR010255">
    <property type="entry name" value="Haem_peroxidase_sf"/>
</dbReference>
<organism evidence="4 5">
    <name type="scientific">Setaria viridis</name>
    <name type="common">Green bristlegrass</name>
    <name type="synonym">Setaria italica subsp. viridis</name>
    <dbReference type="NCBI Taxonomy" id="4556"/>
    <lineage>
        <taxon>Eukaryota</taxon>
        <taxon>Viridiplantae</taxon>
        <taxon>Streptophyta</taxon>
        <taxon>Embryophyta</taxon>
        <taxon>Tracheophyta</taxon>
        <taxon>Spermatophyta</taxon>
        <taxon>Magnoliopsida</taxon>
        <taxon>Liliopsida</taxon>
        <taxon>Poales</taxon>
        <taxon>Poaceae</taxon>
        <taxon>PACMAD clade</taxon>
        <taxon>Panicoideae</taxon>
        <taxon>Panicodae</taxon>
        <taxon>Paniceae</taxon>
        <taxon>Cenchrinae</taxon>
        <taxon>Setaria</taxon>
    </lineage>
</organism>
<sequence>MIQNQGLQQQAPLDLIEHIHDTVHRKCGVTVSCADILALSTTHAIIQSGGHCFRCNTGIQAAAGHDGPGLTSDQLLFAFACVWS</sequence>
<dbReference type="GO" id="GO:0004601">
    <property type="term" value="F:peroxidase activity"/>
    <property type="evidence" value="ECO:0007669"/>
    <property type="project" value="InterPro"/>
</dbReference>
<dbReference type="EMBL" id="CM016556">
    <property type="protein sequence ID" value="TKW18890.1"/>
    <property type="molecule type" value="Genomic_DNA"/>
</dbReference>
<dbReference type="Gene3D" id="1.10.520.10">
    <property type="match status" value="1"/>
</dbReference>
<dbReference type="GO" id="GO:0020037">
    <property type="term" value="F:heme binding"/>
    <property type="evidence" value="ECO:0007669"/>
    <property type="project" value="InterPro"/>
</dbReference>
<gene>
    <name evidence="4" type="ORF">SEVIR_5G461850v2</name>
</gene>
<keyword evidence="1" id="KW-0106">Calcium</keyword>
<evidence type="ECO:0000256" key="2">
    <source>
        <dbReference type="RuleBase" id="RU004241"/>
    </source>
</evidence>
<feature type="domain" description="Plant heme peroxidase family profile" evidence="3">
    <location>
        <begin position="13"/>
        <end position="58"/>
    </location>
</feature>
<dbReference type="AlphaFoldDB" id="A0A4U6UR43"/>
<dbReference type="Gramene" id="TKW18890">
    <property type="protein sequence ID" value="TKW18890"/>
    <property type="gene ID" value="SEVIR_5G461850v2"/>
</dbReference>
<name>A0A4U6UR43_SETVI</name>
<dbReference type="Proteomes" id="UP000298652">
    <property type="component" value="Chromosome 5"/>
</dbReference>
<dbReference type="PROSITE" id="PS50873">
    <property type="entry name" value="PEROXIDASE_4"/>
    <property type="match status" value="1"/>
</dbReference>
<evidence type="ECO:0000313" key="4">
    <source>
        <dbReference type="EMBL" id="TKW18890.1"/>
    </source>
</evidence>
<keyword evidence="5" id="KW-1185">Reference proteome</keyword>
<dbReference type="GO" id="GO:0006979">
    <property type="term" value="P:response to oxidative stress"/>
    <property type="evidence" value="ECO:0007669"/>
    <property type="project" value="InterPro"/>
</dbReference>
<reference evidence="4" key="1">
    <citation type="submission" date="2019-03" db="EMBL/GenBank/DDBJ databases">
        <title>WGS assembly of Setaria viridis.</title>
        <authorList>
            <person name="Huang P."/>
            <person name="Jenkins J."/>
            <person name="Grimwood J."/>
            <person name="Barry K."/>
            <person name="Healey A."/>
            <person name="Mamidi S."/>
            <person name="Sreedasyam A."/>
            <person name="Shu S."/>
            <person name="Feldman M."/>
            <person name="Wu J."/>
            <person name="Yu Y."/>
            <person name="Chen C."/>
            <person name="Johnson J."/>
            <person name="Rokhsar D."/>
            <person name="Baxter I."/>
            <person name="Schmutz J."/>
            <person name="Brutnell T."/>
            <person name="Kellogg E."/>
        </authorList>
    </citation>
    <scope>NUCLEOTIDE SEQUENCE [LARGE SCALE GENOMIC DNA]</scope>
</reference>
<evidence type="ECO:0000259" key="3">
    <source>
        <dbReference type="PROSITE" id="PS50873"/>
    </source>
</evidence>
<proteinExistence type="inferred from homology"/>
<comment type="similarity">
    <text evidence="2">Belongs to the peroxidase family.</text>
</comment>